<name>A0A9W4X9M9_9ASCO</name>
<keyword evidence="11" id="KW-1185">Reference proteome</keyword>
<keyword evidence="5 8" id="KW-0862">Zinc</keyword>
<dbReference type="Gene3D" id="3.90.180.10">
    <property type="entry name" value="Medium-chain alcohol dehydrogenases, catalytic domain"/>
    <property type="match status" value="1"/>
</dbReference>
<evidence type="ECO:0000256" key="7">
    <source>
        <dbReference type="ARBA" id="ARBA00023027"/>
    </source>
</evidence>
<dbReference type="Pfam" id="PF08240">
    <property type="entry name" value="ADH_N"/>
    <property type="match status" value="1"/>
</dbReference>
<evidence type="ECO:0000256" key="4">
    <source>
        <dbReference type="ARBA" id="ARBA00022723"/>
    </source>
</evidence>
<dbReference type="AlphaFoldDB" id="A0A9W4X9M9"/>
<dbReference type="EC" id="1.1.1.1" evidence="3"/>
<dbReference type="Gene3D" id="3.40.50.720">
    <property type="entry name" value="NAD(P)-binding Rossmann-like Domain"/>
    <property type="match status" value="1"/>
</dbReference>
<gene>
    <name evidence="10" type="ORF">CANVERA_P2005</name>
</gene>
<dbReference type="EMBL" id="CANTUO010000001">
    <property type="protein sequence ID" value="CAI5757491.1"/>
    <property type="molecule type" value="Genomic_DNA"/>
</dbReference>
<evidence type="ECO:0000256" key="6">
    <source>
        <dbReference type="ARBA" id="ARBA00023002"/>
    </source>
</evidence>
<evidence type="ECO:0000256" key="3">
    <source>
        <dbReference type="ARBA" id="ARBA00013190"/>
    </source>
</evidence>
<keyword evidence="6" id="KW-0560">Oxidoreductase</keyword>
<dbReference type="FunFam" id="3.40.50.720:FF:000039">
    <property type="entry name" value="Alcohol dehydrogenase AdhP"/>
    <property type="match status" value="1"/>
</dbReference>
<dbReference type="PROSITE" id="PS00059">
    <property type="entry name" value="ADH_ZINC"/>
    <property type="match status" value="1"/>
</dbReference>
<comment type="cofactor">
    <cofactor evidence="1 8">
        <name>Zn(2+)</name>
        <dbReference type="ChEBI" id="CHEBI:29105"/>
    </cofactor>
</comment>
<dbReference type="Proteomes" id="UP001152885">
    <property type="component" value="Unassembled WGS sequence"/>
</dbReference>
<dbReference type="PANTHER" id="PTHR42940">
    <property type="entry name" value="ALCOHOL DEHYDROGENASE 1-RELATED"/>
    <property type="match status" value="1"/>
</dbReference>
<feature type="domain" description="Enoyl reductase (ER)" evidence="9">
    <location>
        <begin position="5"/>
        <end position="331"/>
    </location>
</feature>
<evidence type="ECO:0000259" key="9">
    <source>
        <dbReference type="SMART" id="SM00829"/>
    </source>
</evidence>
<dbReference type="InterPro" id="IPR013149">
    <property type="entry name" value="ADH-like_C"/>
</dbReference>
<dbReference type="InterPro" id="IPR011032">
    <property type="entry name" value="GroES-like_sf"/>
</dbReference>
<keyword evidence="7" id="KW-0520">NAD</keyword>
<evidence type="ECO:0000313" key="10">
    <source>
        <dbReference type="EMBL" id="CAI5757491.1"/>
    </source>
</evidence>
<dbReference type="SMART" id="SM00829">
    <property type="entry name" value="PKS_ER"/>
    <property type="match status" value="1"/>
</dbReference>
<protein>
    <recommendedName>
        <fullName evidence="3">alcohol dehydrogenase</fullName>
        <ecNumber evidence="3">1.1.1.1</ecNumber>
    </recommendedName>
</protein>
<accession>A0A9W4X9M9</accession>
<dbReference type="FunFam" id="3.90.180.10:FF:000002">
    <property type="entry name" value="Alcohol dehydrogenase AdhP"/>
    <property type="match status" value="1"/>
</dbReference>
<comment type="caution">
    <text evidence="10">The sequence shown here is derived from an EMBL/GenBank/DDBJ whole genome shotgun (WGS) entry which is preliminary data.</text>
</comment>
<evidence type="ECO:0000256" key="8">
    <source>
        <dbReference type="RuleBase" id="RU361277"/>
    </source>
</evidence>
<proteinExistence type="inferred from homology"/>
<dbReference type="InterPro" id="IPR002328">
    <property type="entry name" value="ADH_Zn_CS"/>
</dbReference>
<evidence type="ECO:0000313" key="11">
    <source>
        <dbReference type="Proteomes" id="UP001152885"/>
    </source>
</evidence>
<dbReference type="InterPro" id="IPR013154">
    <property type="entry name" value="ADH-like_N"/>
</dbReference>
<reference evidence="10" key="1">
    <citation type="submission" date="2022-12" db="EMBL/GenBank/DDBJ databases">
        <authorList>
            <person name="Brejova B."/>
        </authorList>
    </citation>
    <scope>NUCLEOTIDE SEQUENCE</scope>
</reference>
<dbReference type="CDD" id="cd08297">
    <property type="entry name" value="CAD3"/>
    <property type="match status" value="1"/>
</dbReference>
<dbReference type="InterPro" id="IPR036291">
    <property type="entry name" value="NAD(P)-bd_dom_sf"/>
</dbReference>
<dbReference type="PANTHER" id="PTHR42940:SF3">
    <property type="entry name" value="ALCOHOL DEHYDROGENASE 1-RELATED"/>
    <property type="match status" value="1"/>
</dbReference>
<dbReference type="Pfam" id="PF00107">
    <property type="entry name" value="ADH_zinc_N"/>
    <property type="match status" value="1"/>
</dbReference>
<dbReference type="GO" id="GO:0004022">
    <property type="term" value="F:alcohol dehydrogenase (NAD+) activity"/>
    <property type="evidence" value="ECO:0007669"/>
    <property type="project" value="UniProtKB-EC"/>
</dbReference>
<evidence type="ECO:0000256" key="5">
    <source>
        <dbReference type="ARBA" id="ARBA00022833"/>
    </source>
</evidence>
<dbReference type="GO" id="GO:0008270">
    <property type="term" value="F:zinc ion binding"/>
    <property type="evidence" value="ECO:0007669"/>
    <property type="project" value="InterPro"/>
</dbReference>
<keyword evidence="4 8" id="KW-0479">Metal-binding</keyword>
<dbReference type="OrthoDB" id="1879366at2759"/>
<dbReference type="SUPFAM" id="SSF50129">
    <property type="entry name" value="GroES-like"/>
    <property type="match status" value="1"/>
</dbReference>
<comment type="similarity">
    <text evidence="2 8">Belongs to the zinc-containing alcohol dehydrogenase family.</text>
</comment>
<sequence length="337" mass="36518">MVVNYYKDVPVPKPKDHEILIKVHYSGVCHSDLHAWKGDWPAPTTLPLIGGHEGIGQVVALGKDVTDFQIGDFAGIKWLNHACMDCETCNNNLEQLCDKQTTSGYSTNGTFRQYATVDFRQAAHIPKDANHAELSPILCGGLTSYSGIKNLNLKPGQWITIVGAGGGLGSLGLQYAKQAFKLKVLGIDQGDKFDFVKSLGADAYIDYTKESNVAEKVKEITNGGSHGVLNVSGSQTAINQSFIYARKMGKVALIAVPPNENGTFTYSIAAAIAKQLTITGSCVGNRENTQEALDYVLQGKVKSPIKIASLKDIPEIFKLLEEGRIKGRYVVDLTKLD</sequence>
<dbReference type="GO" id="GO:0005737">
    <property type="term" value="C:cytoplasm"/>
    <property type="evidence" value="ECO:0007669"/>
    <property type="project" value="TreeGrafter"/>
</dbReference>
<evidence type="ECO:0000256" key="1">
    <source>
        <dbReference type="ARBA" id="ARBA00001947"/>
    </source>
</evidence>
<dbReference type="SUPFAM" id="SSF51735">
    <property type="entry name" value="NAD(P)-binding Rossmann-fold domains"/>
    <property type="match status" value="1"/>
</dbReference>
<evidence type="ECO:0000256" key="2">
    <source>
        <dbReference type="ARBA" id="ARBA00008072"/>
    </source>
</evidence>
<organism evidence="10 11">
    <name type="scientific">Candida verbasci</name>
    <dbReference type="NCBI Taxonomy" id="1227364"/>
    <lineage>
        <taxon>Eukaryota</taxon>
        <taxon>Fungi</taxon>
        <taxon>Dikarya</taxon>
        <taxon>Ascomycota</taxon>
        <taxon>Saccharomycotina</taxon>
        <taxon>Pichiomycetes</taxon>
        <taxon>Debaryomycetaceae</taxon>
        <taxon>Candida/Lodderomyces clade</taxon>
        <taxon>Candida</taxon>
    </lineage>
</organism>
<dbReference type="InterPro" id="IPR020843">
    <property type="entry name" value="ER"/>
</dbReference>